<gene>
    <name evidence="2" type="ORF">EDD29_7417</name>
</gene>
<organism evidence="2 3">
    <name type="scientific">Actinocorallia herbida</name>
    <dbReference type="NCBI Taxonomy" id="58109"/>
    <lineage>
        <taxon>Bacteria</taxon>
        <taxon>Bacillati</taxon>
        <taxon>Actinomycetota</taxon>
        <taxon>Actinomycetes</taxon>
        <taxon>Streptosporangiales</taxon>
        <taxon>Thermomonosporaceae</taxon>
        <taxon>Actinocorallia</taxon>
    </lineage>
</organism>
<dbReference type="Proteomes" id="UP000272400">
    <property type="component" value="Unassembled WGS sequence"/>
</dbReference>
<protein>
    <submittedName>
        <fullName evidence="2">Uncharacterized protein DUF4184</fullName>
    </submittedName>
</protein>
<feature type="transmembrane region" description="Helical" evidence="1">
    <location>
        <begin position="51"/>
        <end position="70"/>
    </location>
</feature>
<sequence length="251" mass="26839">MPFTVSHVAAILPLRGRPFVPSALAVGAMVPDVPLFVPISSREETHVLSAVFTWNLGLGLLLLAGFHLLLKRPLLRLAPRAVRERLAVPAAALTWRRAWLTVPSLLIGQATHLIWDGFTHWTGPFVELWPVLREFAGPLPWYRWGQYGSGVFGGLAVAVFVLLWLRRAPRVPEPGLSRATVAAVLVASAAAGAVGAVLGVERLPDTLYHDVSHAITGAIAAVGACLTAFAALYWLAVGFRATTGRPAQSAS</sequence>
<keyword evidence="3" id="KW-1185">Reference proteome</keyword>
<proteinExistence type="predicted"/>
<dbReference type="InterPro" id="IPR025238">
    <property type="entry name" value="DUF4184"/>
</dbReference>
<dbReference type="AlphaFoldDB" id="A0A3N1D856"/>
<name>A0A3N1D856_9ACTN</name>
<comment type="caution">
    <text evidence="2">The sequence shown here is derived from an EMBL/GenBank/DDBJ whole genome shotgun (WGS) entry which is preliminary data.</text>
</comment>
<feature type="transmembrane region" description="Helical" evidence="1">
    <location>
        <begin position="144"/>
        <end position="165"/>
    </location>
</feature>
<accession>A0A3N1D856</accession>
<dbReference type="RefSeq" id="WP_123668763.1">
    <property type="nucleotide sequence ID" value="NZ_RJKE01000001.1"/>
</dbReference>
<evidence type="ECO:0000313" key="2">
    <source>
        <dbReference type="EMBL" id="ROO89712.1"/>
    </source>
</evidence>
<keyword evidence="1" id="KW-0812">Transmembrane</keyword>
<keyword evidence="1" id="KW-1133">Transmembrane helix</keyword>
<feature type="transmembrane region" description="Helical" evidence="1">
    <location>
        <begin position="98"/>
        <end position="115"/>
    </location>
</feature>
<evidence type="ECO:0000313" key="3">
    <source>
        <dbReference type="Proteomes" id="UP000272400"/>
    </source>
</evidence>
<feature type="transmembrane region" description="Helical" evidence="1">
    <location>
        <begin position="211"/>
        <end position="235"/>
    </location>
</feature>
<feature type="transmembrane region" description="Helical" evidence="1">
    <location>
        <begin position="177"/>
        <end position="199"/>
    </location>
</feature>
<dbReference type="OrthoDB" id="8481923at2"/>
<dbReference type="Pfam" id="PF13803">
    <property type="entry name" value="DUF4184"/>
    <property type="match status" value="1"/>
</dbReference>
<dbReference type="EMBL" id="RJKE01000001">
    <property type="protein sequence ID" value="ROO89712.1"/>
    <property type="molecule type" value="Genomic_DNA"/>
</dbReference>
<evidence type="ECO:0000256" key="1">
    <source>
        <dbReference type="SAM" id="Phobius"/>
    </source>
</evidence>
<keyword evidence="1" id="KW-0472">Membrane</keyword>
<reference evidence="2 3" key="1">
    <citation type="submission" date="2018-11" db="EMBL/GenBank/DDBJ databases">
        <title>Sequencing the genomes of 1000 actinobacteria strains.</title>
        <authorList>
            <person name="Klenk H.-P."/>
        </authorList>
    </citation>
    <scope>NUCLEOTIDE SEQUENCE [LARGE SCALE GENOMIC DNA]</scope>
    <source>
        <strain evidence="2 3">DSM 44254</strain>
    </source>
</reference>